<evidence type="ECO:0000313" key="2">
    <source>
        <dbReference type="Proteomes" id="UP000048926"/>
    </source>
</evidence>
<name>A0A0M6Y6S8_9HYPH</name>
<keyword evidence="2" id="KW-1185">Reference proteome</keyword>
<dbReference type="EMBL" id="CXST01000002">
    <property type="protein sequence ID" value="CTQ45089.1"/>
    <property type="molecule type" value="Genomic_DNA"/>
</dbReference>
<organism evidence="1 2">
    <name type="scientific">Roseibium aggregatum</name>
    <dbReference type="NCBI Taxonomy" id="187304"/>
    <lineage>
        <taxon>Bacteria</taxon>
        <taxon>Pseudomonadati</taxon>
        <taxon>Pseudomonadota</taxon>
        <taxon>Alphaproteobacteria</taxon>
        <taxon>Hyphomicrobiales</taxon>
        <taxon>Stappiaceae</taxon>
        <taxon>Roseibium</taxon>
    </lineage>
</organism>
<gene>
    <name evidence="1" type="ORF">LAL4801_03536</name>
</gene>
<dbReference type="RefSeq" id="WP_055658013.1">
    <property type="nucleotide sequence ID" value="NZ_CXST01000002.1"/>
</dbReference>
<evidence type="ECO:0000313" key="1">
    <source>
        <dbReference type="EMBL" id="CTQ45089.1"/>
    </source>
</evidence>
<dbReference type="AlphaFoldDB" id="A0A0M6Y6S8"/>
<dbReference type="Proteomes" id="UP000048926">
    <property type="component" value="Unassembled WGS sequence"/>
</dbReference>
<reference evidence="2" key="1">
    <citation type="submission" date="2015-07" db="EMBL/GenBank/DDBJ databases">
        <authorList>
            <person name="Rodrigo-Torres Lidia"/>
            <person name="Arahal R.David."/>
        </authorList>
    </citation>
    <scope>NUCLEOTIDE SEQUENCE [LARGE SCALE GENOMIC DNA]</scope>
    <source>
        <strain evidence="2">CECT 4801</strain>
    </source>
</reference>
<sequence>MTYSRTAFDQDLLTLSYNHYELNELRQNPWETNRTQFESPGDANSKISLSHISRHTAWAVYDKVARSGGEMYVGRLAQTQQLYRRFNLEDPTHFNLTPGLPINVQKLARWSVCINDCWILGAIHTHKKFCLVTKIRNPGEIYDYGRGFFIVTGRELYGLSKFGYEPEREWGSVMTFVCTNKQKADRATLTNYATLMGQAANSVVAKAKISLYAQGIY</sequence>
<dbReference type="KEGG" id="lagg:B0E33_05660"/>
<accession>A0A0M6Y6S8</accession>
<protein>
    <submittedName>
        <fullName evidence="1">Uncharacterized protein</fullName>
    </submittedName>
</protein>
<proteinExistence type="predicted"/>
<dbReference type="OrthoDB" id="6457449at2"/>